<feature type="transmembrane region" description="Helical" evidence="1">
    <location>
        <begin position="183"/>
        <end position="206"/>
    </location>
</feature>
<dbReference type="InterPro" id="IPR004676">
    <property type="entry name" value="Cd-R_transporter"/>
</dbReference>
<reference evidence="3" key="1">
    <citation type="journal article" date="2022" name="Microbiol. Resour. Announc.">
        <title>Draft Genome Sequence of a Methanogenic Archaeon from West Spitsbergen Permafrost.</title>
        <authorList>
            <person name="Trubitsyn V."/>
            <person name="Rivkina E."/>
            <person name="Shcherbakova V."/>
        </authorList>
    </citation>
    <scope>NUCLEOTIDE SEQUENCE [LARGE SCALE GENOMIC DNA]</scope>
    <source>
        <strain evidence="3">VT</strain>
    </source>
</reference>
<keyword evidence="1" id="KW-0812">Transmembrane</keyword>
<feature type="transmembrane region" description="Helical" evidence="1">
    <location>
        <begin position="149"/>
        <end position="171"/>
    </location>
</feature>
<keyword evidence="1" id="KW-0472">Membrane</keyword>
<proteinExistence type="predicted"/>
<sequence>MEIILTCAVAVTAFIATNLDDMFILIYFFTRNEFNKVSIVLGQYIGISVLILISMLAYFFKFIIPPSYIALLGIFPIVIGLNHLCNFKKNSSHNLSNKINYTNKKDIVHDNSSLSIMNILKVATVTFSNGGDNIGVYAPLFVSLSISQIFLTSTTFLVMVGIWCIISYIMVINKIIGYKLQEYGHIILPFVLIIIGIGVLTSWGSIFPFKV</sequence>
<feature type="transmembrane region" description="Helical" evidence="1">
    <location>
        <begin position="67"/>
        <end position="84"/>
    </location>
</feature>
<feature type="transmembrane region" description="Helical" evidence="1">
    <location>
        <begin position="7"/>
        <end position="29"/>
    </location>
</feature>
<feature type="transmembrane region" description="Helical" evidence="1">
    <location>
        <begin position="41"/>
        <end position="60"/>
    </location>
</feature>
<protein>
    <submittedName>
        <fullName evidence="2">Cadmium resistance transporter</fullName>
    </submittedName>
</protein>
<name>A0A8T5V016_9EURY</name>
<evidence type="ECO:0000256" key="1">
    <source>
        <dbReference type="SAM" id="Phobius"/>
    </source>
</evidence>
<keyword evidence="3" id="KW-1185">Reference proteome</keyword>
<gene>
    <name evidence="2" type="ORF">K8N75_03000</name>
</gene>
<dbReference type="AlphaFoldDB" id="A0A8T5V016"/>
<dbReference type="Pfam" id="PF03596">
    <property type="entry name" value="Cad"/>
    <property type="match status" value="1"/>
</dbReference>
<evidence type="ECO:0000313" key="2">
    <source>
        <dbReference type="EMBL" id="MBZ2165015.1"/>
    </source>
</evidence>
<evidence type="ECO:0000313" key="3">
    <source>
        <dbReference type="Proteomes" id="UP000825933"/>
    </source>
</evidence>
<accession>A0A8T5V016</accession>
<dbReference type="EMBL" id="JAIOUQ010000003">
    <property type="protein sequence ID" value="MBZ2165015.1"/>
    <property type="molecule type" value="Genomic_DNA"/>
</dbReference>
<organism evidence="2 3">
    <name type="scientific">Methanobacterium spitsbergense</name>
    <dbReference type="NCBI Taxonomy" id="2874285"/>
    <lineage>
        <taxon>Archaea</taxon>
        <taxon>Methanobacteriati</taxon>
        <taxon>Methanobacteriota</taxon>
        <taxon>Methanomada group</taxon>
        <taxon>Methanobacteria</taxon>
        <taxon>Methanobacteriales</taxon>
        <taxon>Methanobacteriaceae</taxon>
        <taxon>Methanobacterium</taxon>
    </lineage>
</organism>
<keyword evidence="1" id="KW-1133">Transmembrane helix</keyword>
<dbReference type="RefSeq" id="WP_223790650.1">
    <property type="nucleotide sequence ID" value="NZ_JAIOUQ010000003.1"/>
</dbReference>
<comment type="caution">
    <text evidence="2">The sequence shown here is derived from an EMBL/GenBank/DDBJ whole genome shotgun (WGS) entry which is preliminary data.</text>
</comment>
<dbReference type="Proteomes" id="UP000825933">
    <property type="component" value="Unassembled WGS sequence"/>
</dbReference>